<dbReference type="VEuPathDB" id="FungiDB:PV10_03480"/>
<dbReference type="OrthoDB" id="72788at2759"/>
<dbReference type="PANTHER" id="PTHR43303:SF2">
    <property type="entry name" value="INDOLEAMINE 2,3-DIOXYGENASE PYRROLE 2,3-DIOXYGENASE (AFU_ORTHOLOGUE AFUA_5G01450"/>
    <property type="match status" value="1"/>
</dbReference>
<proteinExistence type="predicted"/>
<sequence>MQKESLHVPVGTPLQVTDQTPTLFRPLKIRSVTLRNRICVSPMCQYSLPSSGPNIGALSPLYFTTIGHYVFKGAALAMLEATGVNYAGRISPKCPGLWNDIQEESLRSLASFIHSVGGVCGVQLSHGGRKSSTQPPLVAAELGLYSARADEQDDGWPKAVVGPSGGISQVWDGKMPDDPTGGYHAPREMTVQDIKNVVADFRKSAQRAVKAGVDVVEIHGAHGYLLHQFLSPLTNRRVDAYGGSFENRTRLLIEVIKGVREVVPDTMPVFLRISATDWMETDLGRELGSWDEQSTIRLAMMLPELGVDLLDVSSGGNHHAARYNVFDAGPRQAAIASRVRLALRAAHKNLLIGTVGCITDATTARDIVQVDNRGDAAADVIFVGRQFLRDPDFVLHAAAELGVDVQWPPQTRRAKPSPKPAL</sequence>
<dbReference type="PANTHER" id="PTHR43303">
    <property type="entry name" value="NADPH DEHYDROGENASE C23G7.10C-RELATED"/>
    <property type="match status" value="1"/>
</dbReference>
<accession>A0A438MVS6</accession>
<evidence type="ECO:0000313" key="3">
    <source>
        <dbReference type="Proteomes" id="UP000288859"/>
    </source>
</evidence>
<dbReference type="Gene3D" id="3.20.20.70">
    <property type="entry name" value="Aldolase class I"/>
    <property type="match status" value="1"/>
</dbReference>
<dbReference type="GO" id="GO:0010181">
    <property type="term" value="F:FMN binding"/>
    <property type="evidence" value="ECO:0007669"/>
    <property type="project" value="InterPro"/>
</dbReference>
<dbReference type="InterPro" id="IPR013785">
    <property type="entry name" value="Aldolase_TIM"/>
</dbReference>
<dbReference type="GO" id="GO:0050661">
    <property type="term" value="F:NADP binding"/>
    <property type="evidence" value="ECO:0007669"/>
    <property type="project" value="InterPro"/>
</dbReference>
<dbReference type="GO" id="GO:0003959">
    <property type="term" value="F:NADPH dehydrogenase activity"/>
    <property type="evidence" value="ECO:0007669"/>
    <property type="project" value="InterPro"/>
</dbReference>
<dbReference type="Proteomes" id="UP000288859">
    <property type="component" value="Unassembled WGS sequence"/>
</dbReference>
<gene>
    <name evidence="2" type="ORF">B0A52_07776</name>
</gene>
<dbReference type="InterPro" id="IPR001155">
    <property type="entry name" value="OxRdtase_FMN_N"/>
</dbReference>
<dbReference type="EMBL" id="NAJM01000044">
    <property type="protein sequence ID" value="RVX67848.1"/>
    <property type="molecule type" value="Genomic_DNA"/>
</dbReference>
<protein>
    <recommendedName>
        <fullName evidence="1">NADH:flavin oxidoreductase/NADH oxidase N-terminal domain-containing protein</fullName>
    </recommendedName>
</protein>
<name>A0A438MVS6_EXOME</name>
<reference evidence="2 3" key="1">
    <citation type="submission" date="2017-03" db="EMBL/GenBank/DDBJ databases">
        <title>Genomes of endolithic fungi from Antarctica.</title>
        <authorList>
            <person name="Coleine C."/>
            <person name="Masonjones S."/>
            <person name="Stajich J.E."/>
        </authorList>
    </citation>
    <scope>NUCLEOTIDE SEQUENCE [LARGE SCALE GENOMIC DNA]</scope>
    <source>
        <strain evidence="2 3">CCFEE 6314</strain>
    </source>
</reference>
<dbReference type="InterPro" id="IPR044152">
    <property type="entry name" value="YqjM-like"/>
</dbReference>
<evidence type="ECO:0000313" key="2">
    <source>
        <dbReference type="EMBL" id="RVX67848.1"/>
    </source>
</evidence>
<feature type="domain" description="NADH:flavin oxidoreductase/NADH oxidase N-terminal" evidence="1">
    <location>
        <begin position="23"/>
        <end position="399"/>
    </location>
</feature>
<dbReference type="Pfam" id="PF00724">
    <property type="entry name" value="Oxidored_FMN"/>
    <property type="match status" value="1"/>
</dbReference>
<organism evidence="2 3">
    <name type="scientific">Exophiala mesophila</name>
    <name type="common">Black yeast-like fungus</name>
    <dbReference type="NCBI Taxonomy" id="212818"/>
    <lineage>
        <taxon>Eukaryota</taxon>
        <taxon>Fungi</taxon>
        <taxon>Dikarya</taxon>
        <taxon>Ascomycota</taxon>
        <taxon>Pezizomycotina</taxon>
        <taxon>Eurotiomycetes</taxon>
        <taxon>Chaetothyriomycetidae</taxon>
        <taxon>Chaetothyriales</taxon>
        <taxon>Herpotrichiellaceae</taxon>
        <taxon>Exophiala</taxon>
    </lineage>
</organism>
<dbReference type="SUPFAM" id="SSF51395">
    <property type="entry name" value="FMN-linked oxidoreductases"/>
    <property type="match status" value="1"/>
</dbReference>
<evidence type="ECO:0000259" key="1">
    <source>
        <dbReference type="Pfam" id="PF00724"/>
    </source>
</evidence>
<comment type="caution">
    <text evidence="2">The sequence shown here is derived from an EMBL/GenBank/DDBJ whole genome shotgun (WGS) entry which is preliminary data.</text>
</comment>
<dbReference type="AlphaFoldDB" id="A0A438MVS6"/>
<dbReference type="CDD" id="cd02932">
    <property type="entry name" value="OYE_YqiM_FMN"/>
    <property type="match status" value="1"/>
</dbReference>